<dbReference type="InterPro" id="IPR012340">
    <property type="entry name" value="NA-bd_OB-fold"/>
</dbReference>
<name>A0A9K3GPX1_9EUKA</name>
<feature type="domain" description="Proteasomal ATPase second OB" evidence="1">
    <location>
        <begin position="21"/>
        <end position="75"/>
    </location>
</feature>
<comment type="caution">
    <text evidence="2">The sequence shown here is derived from an EMBL/GenBank/DDBJ whole genome shotgun (WGS) entry which is preliminary data.</text>
</comment>
<proteinExistence type="predicted"/>
<dbReference type="Proteomes" id="UP000265618">
    <property type="component" value="Unassembled WGS sequence"/>
</dbReference>
<dbReference type="Gene3D" id="2.40.50.140">
    <property type="entry name" value="Nucleic acid-binding proteins"/>
    <property type="match status" value="1"/>
</dbReference>
<evidence type="ECO:0000313" key="3">
    <source>
        <dbReference type="Proteomes" id="UP000265618"/>
    </source>
</evidence>
<keyword evidence="3" id="KW-1185">Reference proteome</keyword>
<organism evidence="2 3">
    <name type="scientific">Kipferlia bialata</name>
    <dbReference type="NCBI Taxonomy" id="797122"/>
    <lineage>
        <taxon>Eukaryota</taxon>
        <taxon>Metamonada</taxon>
        <taxon>Carpediemonas-like organisms</taxon>
        <taxon>Kipferlia</taxon>
    </lineage>
</organism>
<feature type="non-terminal residue" evidence="2">
    <location>
        <position position="1"/>
    </location>
</feature>
<reference evidence="2 3" key="1">
    <citation type="journal article" date="2018" name="PLoS ONE">
        <title>The draft genome of Kipferlia bialata reveals reductive genome evolution in fornicate parasites.</title>
        <authorList>
            <person name="Tanifuji G."/>
            <person name="Takabayashi S."/>
            <person name="Kume K."/>
            <person name="Takagi M."/>
            <person name="Nakayama T."/>
            <person name="Kamikawa R."/>
            <person name="Inagaki Y."/>
            <person name="Hashimoto T."/>
        </authorList>
    </citation>
    <scope>NUCLEOTIDE SEQUENCE [LARGE SCALE GENOMIC DNA]</scope>
    <source>
        <strain evidence="2">NY0173</strain>
    </source>
</reference>
<evidence type="ECO:0000259" key="1">
    <source>
        <dbReference type="Pfam" id="PF16450"/>
    </source>
</evidence>
<gene>
    <name evidence="2" type="ORF">KIPB_014977</name>
</gene>
<dbReference type="AlphaFoldDB" id="A0A9K3GPX1"/>
<accession>A0A9K3GPX1</accession>
<protein>
    <recommendedName>
        <fullName evidence="1">Proteasomal ATPase second OB domain-containing protein</fullName>
    </recommendedName>
</protein>
<evidence type="ECO:0000313" key="2">
    <source>
        <dbReference type="EMBL" id="GIQ91634.1"/>
    </source>
</evidence>
<dbReference type="InterPro" id="IPR032501">
    <property type="entry name" value="Prot_ATP_ID_OB_2nd"/>
</dbReference>
<dbReference type="Pfam" id="PF16450">
    <property type="entry name" value="Prot_ATP_ID_OB_C"/>
    <property type="match status" value="1"/>
</dbReference>
<dbReference type="OrthoDB" id="10255768at2759"/>
<dbReference type="EMBL" id="BDIP01008058">
    <property type="protein sequence ID" value="GIQ91634.1"/>
    <property type="molecule type" value="Genomic_DNA"/>
</dbReference>
<sequence>MNDTRKAEELINELRGDPISVGRIEELINESHAIVSQNVGPNLYATILSIVDINQLTPGTPVLLHQRTMHVVGVLKNDEDPL</sequence>